<reference evidence="1" key="1">
    <citation type="journal article" date="2020" name="Nature">
        <title>Giant virus diversity and host interactions through global metagenomics.</title>
        <authorList>
            <person name="Schulz F."/>
            <person name="Roux S."/>
            <person name="Paez-Espino D."/>
            <person name="Jungbluth S."/>
            <person name="Walsh D.A."/>
            <person name="Denef V.J."/>
            <person name="McMahon K.D."/>
            <person name="Konstantinidis K.T."/>
            <person name="Eloe-Fadrosh E.A."/>
            <person name="Kyrpides N.C."/>
            <person name="Woyke T."/>
        </authorList>
    </citation>
    <scope>NUCLEOTIDE SEQUENCE</scope>
    <source>
        <strain evidence="1">GVMAG-M-3300023179-138</strain>
    </source>
</reference>
<protein>
    <submittedName>
        <fullName evidence="1">Uncharacterized protein</fullName>
    </submittedName>
</protein>
<proteinExistence type="predicted"/>
<organism evidence="1">
    <name type="scientific">viral metagenome</name>
    <dbReference type="NCBI Taxonomy" id="1070528"/>
    <lineage>
        <taxon>unclassified sequences</taxon>
        <taxon>metagenomes</taxon>
        <taxon>organismal metagenomes</taxon>
    </lineage>
</organism>
<accession>A0A6C0EA85</accession>
<name>A0A6C0EA85_9ZZZZ</name>
<dbReference type="AlphaFoldDB" id="A0A6C0EA85"/>
<sequence length="133" mass="14982">MSEAETKRLLGEAVRSWIHMDNLCENHAVQATKAREIRAKHEQDAITYMKALKYDKSTIQVSGAVLELQTKSVASAPTWGFLEKEIVAWSATSGVTPVQTQSLLKWLHAHREVKEVEHLKKQGPGRSKTPHKK</sequence>
<dbReference type="EMBL" id="MN739743">
    <property type="protein sequence ID" value="QHT24305.1"/>
    <property type="molecule type" value="Genomic_DNA"/>
</dbReference>
<evidence type="ECO:0000313" key="1">
    <source>
        <dbReference type="EMBL" id="QHT24305.1"/>
    </source>
</evidence>